<accession>A0A3B0P0T3</accession>
<dbReference type="GO" id="GO:0005829">
    <property type="term" value="C:cytosol"/>
    <property type="evidence" value="ECO:0007669"/>
    <property type="project" value="TreeGrafter"/>
</dbReference>
<proteinExistence type="predicted"/>
<dbReference type="Proteomes" id="UP000259864">
    <property type="component" value="Chromosome 1"/>
</dbReference>
<dbReference type="GO" id="GO:0005524">
    <property type="term" value="F:ATP binding"/>
    <property type="evidence" value="ECO:0007669"/>
    <property type="project" value="UniProtKB-KW"/>
</dbReference>
<dbReference type="EC" id="6.1.1.17" evidence="6"/>
<dbReference type="InterPro" id="IPR014729">
    <property type="entry name" value="Rossmann-like_a/b/a_fold"/>
</dbReference>
<reference evidence="7" key="1">
    <citation type="submission" date="2018-06" db="EMBL/GenBank/DDBJ databases">
        <authorList>
            <consortium name="Pathogen Informatics"/>
        </authorList>
    </citation>
    <scope>NUCLEOTIDE SEQUENCE [LARGE SCALE GENOMIC DNA]</scope>
    <source>
        <strain evidence="7">NCTC10135</strain>
    </source>
</reference>
<protein>
    <submittedName>
        <fullName evidence="6">Glutamate--tRNA ligase 2</fullName>
        <ecNumber evidence="6">6.1.1.17</ecNumber>
    </submittedName>
</protein>
<evidence type="ECO:0000313" key="6">
    <source>
        <dbReference type="EMBL" id="SYV90562.1"/>
    </source>
</evidence>
<dbReference type="SUPFAM" id="SSF52374">
    <property type="entry name" value="Nucleotidylyl transferase"/>
    <property type="match status" value="1"/>
</dbReference>
<feature type="non-terminal residue" evidence="6">
    <location>
        <position position="64"/>
    </location>
</feature>
<evidence type="ECO:0000256" key="1">
    <source>
        <dbReference type="ARBA" id="ARBA00022598"/>
    </source>
</evidence>
<dbReference type="PANTHER" id="PTHR43311">
    <property type="entry name" value="GLUTAMATE--TRNA LIGASE"/>
    <property type="match status" value="1"/>
</dbReference>
<dbReference type="InterPro" id="IPR020058">
    <property type="entry name" value="Glu/Gln-tRNA-synth_Ib_cat-dom"/>
</dbReference>
<dbReference type="GO" id="GO:0004818">
    <property type="term" value="F:glutamate-tRNA ligase activity"/>
    <property type="evidence" value="ECO:0007669"/>
    <property type="project" value="UniProtKB-EC"/>
</dbReference>
<dbReference type="PRINTS" id="PR00987">
    <property type="entry name" value="TRNASYNTHGLU"/>
</dbReference>
<name>A0A3B0P0T3_9BACT</name>
<dbReference type="KEGG" id="mala:NCTC10135_01086"/>
<dbReference type="Pfam" id="PF00749">
    <property type="entry name" value="tRNA-synt_1c"/>
    <property type="match status" value="1"/>
</dbReference>
<evidence type="ECO:0000259" key="5">
    <source>
        <dbReference type="Pfam" id="PF00749"/>
    </source>
</evidence>
<dbReference type="AlphaFoldDB" id="A0A3B0P0T3"/>
<keyword evidence="3" id="KW-0067">ATP-binding</keyword>
<evidence type="ECO:0000256" key="4">
    <source>
        <dbReference type="ARBA" id="ARBA00023146"/>
    </source>
</evidence>
<evidence type="ECO:0000256" key="3">
    <source>
        <dbReference type="ARBA" id="ARBA00022840"/>
    </source>
</evidence>
<gene>
    <name evidence="6" type="primary">gltX2</name>
    <name evidence="6" type="ORF">NCTC10135_01086</name>
</gene>
<dbReference type="Gene3D" id="3.90.800.10">
    <property type="entry name" value="Glutamyl-tRNA Synthetase, Domain 3"/>
    <property type="match status" value="1"/>
</dbReference>
<evidence type="ECO:0000256" key="2">
    <source>
        <dbReference type="ARBA" id="ARBA00022741"/>
    </source>
</evidence>
<sequence>MRGKIEVNSDDIGDFVILKSDGYPTYNFAVVVDDHTMEITHVLRGEEHITNTPKQLAIYEALNW</sequence>
<dbReference type="PANTHER" id="PTHR43311:SF2">
    <property type="entry name" value="GLUTAMATE--TRNA LIGASE, MITOCHONDRIAL-RELATED"/>
    <property type="match status" value="1"/>
</dbReference>
<dbReference type="InterPro" id="IPR049940">
    <property type="entry name" value="GluQ/Sye"/>
</dbReference>
<keyword evidence="1 6" id="KW-0436">Ligase</keyword>
<keyword evidence="2" id="KW-0547">Nucleotide-binding</keyword>
<dbReference type="Gene3D" id="3.40.50.620">
    <property type="entry name" value="HUPs"/>
    <property type="match status" value="1"/>
</dbReference>
<evidence type="ECO:0000313" key="7">
    <source>
        <dbReference type="Proteomes" id="UP000259864"/>
    </source>
</evidence>
<dbReference type="EMBL" id="LS991949">
    <property type="protein sequence ID" value="SYV90562.1"/>
    <property type="molecule type" value="Genomic_DNA"/>
</dbReference>
<dbReference type="InterPro" id="IPR000924">
    <property type="entry name" value="Glu/Gln-tRNA-synth"/>
</dbReference>
<dbReference type="GO" id="GO:0006424">
    <property type="term" value="P:glutamyl-tRNA aminoacylation"/>
    <property type="evidence" value="ECO:0007669"/>
    <property type="project" value="TreeGrafter"/>
</dbReference>
<organism evidence="6 7">
    <name type="scientific">Metamycoplasma alkalescens</name>
    <dbReference type="NCBI Taxonomy" id="45363"/>
    <lineage>
        <taxon>Bacteria</taxon>
        <taxon>Bacillati</taxon>
        <taxon>Mycoplasmatota</taxon>
        <taxon>Mycoplasmoidales</taxon>
        <taxon>Metamycoplasmataceae</taxon>
        <taxon>Metamycoplasma</taxon>
    </lineage>
</organism>
<keyword evidence="4" id="KW-0030">Aminoacyl-tRNA synthetase</keyword>
<feature type="domain" description="Glutamyl/glutaminyl-tRNA synthetase class Ib catalytic" evidence="5">
    <location>
        <begin position="2"/>
        <end position="64"/>
    </location>
</feature>